<accession>A0A9D3MDY2</accession>
<keyword evidence="5" id="KW-0862">Zinc</keyword>
<dbReference type="SUPFAM" id="SSF57667">
    <property type="entry name" value="beta-beta-alpha zinc fingers"/>
    <property type="match status" value="1"/>
</dbReference>
<dbReference type="PANTHER" id="PTHR24392">
    <property type="entry name" value="ZINC FINGER PROTEIN"/>
    <property type="match status" value="1"/>
</dbReference>
<feature type="compositionally biased region" description="Basic residues" evidence="9">
    <location>
        <begin position="710"/>
        <end position="724"/>
    </location>
</feature>
<keyword evidence="3" id="KW-0677">Repeat</keyword>
<comment type="caution">
    <text evidence="11">The sequence shown here is derived from an EMBL/GenBank/DDBJ whole genome shotgun (WGS) entry which is preliminary data.</text>
</comment>
<dbReference type="GO" id="GO:0003677">
    <property type="term" value="F:DNA binding"/>
    <property type="evidence" value="ECO:0007669"/>
    <property type="project" value="UniProtKB-KW"/>
</dbReference>
<dbReference type="GO" id="GO:0008270">
    <property type="term" value="F:zinc ion binding"/>
    <property type="evidence" value="ECO:0007669"/>
    <property type="project" value="UniProtKB-KW"/>
</dbReference>
<comment type="subcellular location">
    <subcellularLocation>
        <location evidence="1">Nucleus</location>
    </subcellularLocation>
</comment>
<evidence type="ECO:0000313" key="11">
    <source>
        <dbReference type="EMBL" id="KAG5845515.1"/>
    </source>
</evidence>
<evidence type="ECO:0000256" key="9">
    <source>
        <dbReference type="SAM" id="MobiDB-lite"/>
    </source>
</evidence>
<dbReference type="Proteomes" id="UP001044222">
    <property type="component" value="Chromosome 7"/>
</dbReference>
<dbReference type="PANTHER" id="PTHR24392:SF41">
    <property type="entry name" value="ZINC FINGER PROTEIN 518B"/>
    <property type="match status" value="1"/>
</dbReference>
<evidence type="ECO:0000256" key="7">
    <source>
        <dbReference type="ARBA" id="ARBA00023242"/>
    </source>
</evidence>
<evidence type="ECO:0000259" key="10">
    <source>
        <dbReference type="PROSITE" id="PS50157"/>
    </source>
</evidence>
<reference evidence="11" key="1">
    <citation type="submission" date="2021-01" db="EMBL/GenBank/DDBJ databases">
        <title>A chromosome-scale assembly of European eel, Anguilla anguilla.</title>
        <authorList>
            <person name="Henkel C."/>
            <person name="Jong-Raadsen S.A."/>
            <person name="Dufour S."/>
            <person name="Weltzien F.-A."/>
            <person name="Palstra A.P."/>
            <person name="Pelster B."/>
            <person name="Spaink H.P."/>
            <person name="Van Den Thillart G.E."/>
            <person name="Jansen H."/>
            <person name="Zahm M."/>
            <person name="Klopp C."/>
            <person name="Cedric C."/>
            <person name="Louis A."/>
            <person name="Berthelot C."/>
            <person name="Parey E."/>
            <person name="Roest Crollius H."/>
            <person name="Montfort J."/>
            <person name="Robinson-Rechavi M."/>
            <person name="Bucao C."/>
            <person name="Bouchez O."/>
            <person name="Gislard M."/>
            <person name="Lluch J."/>
            <person name="Milhes M."/>
            <person name="Lampietro C."/>
            <person name="Lopez Roques C."/>
            <person name="Donnadieu C."/>
            <person name="Braasch I."/>
            <person name="Desvignes T."/>
            <person name="Postlethwait J."/>
            <person name="Bobe J."/>
            <person name="Guiguen Y."/>
            <person name="Dirks R."/>
        </authorList>
    </citation>
    <scope>NUCLEOTIDE SEQUENCE</scope>
    <source>
        <strain evidence="11">Tag_6206</strain>
        <tissue evidence="11">Liver</tissue>
    </source>
</reference>
<feature type="region of interest" description="Disordered" evidence="9">
    <location>
        <begin position="509"/>
        <end position="573"/>
    </location>
</feature>
<dbReference type="InterPro" id="IPR013087">
    <property type="entry name" value="Znf_C2H2_type"/>
</dbReference>
<feature type="domain" description="C2H2-type" evidence="10">
    <location>
        <begin position="67"/>
        <end position="94"/>
    </location>
</feature>
<keyword evidence="2" id="KW-0479">Metal-binding</keyword>
<evidence type="ECO:0000256" key="1">
    <source>
        <dbReference type="ARBA" id="ARBA00004123"/>
    </source>
</evidence>
<dbReference type="AlphaFoldDB" id="A0A9D3MDY2"/>
<evidence type="ECO:0000256" key="4">
    <source>
        <dbReference type="ARBA" id="ARBA00022771"/>
    </source>
</evidence>
<keyword evidence="12" id="KW-1185">Reference proteome</keyword>
<feature type="compositionally biased region" description="Low complexity" evidence="9">
    <location>
        <begin position="356"/>
        <end position="365"/>
    </location>
</feature>
<evidence type="ECO:0000256" key="6">
    <source>
        <dbReference type="ARBA" id="ARBA00023125"/>
    </source>
</evidence>
<name>A0A9D3MDY2_ANGAN</name>
<feature type="region of interest" description="Disordered" evidence="9">
    <location>
        <begin position="309"/>
        <end position="368"/>
    </location>
</feature>
<dbReference type="SMART" id="SM00355">
    <property type="entry name" value="ZnF_C2H2"/>
    <property type="match status" value="3"/>
</dbReference>
<dbReference type="Gene3D" id="3.30.160.60">
    <property type="entry name" value="Classic Zinc Finger"/>
    <property type="match status" value="1"/>
</dbReference>
<gene>
    <name evidence="11" type="ORF">ANANG_G00139960</name>
</gene>
<feature type="compositionally biased region" description="Basic and acidic residues" evidence="9">
    <location>
        <begin position="309"/>
        <end position="347"/>
    </location>
</feature>
<protein>
    <recommendedName>
        <fullName evidence="10">C2H2-type domain-containing protein</fullName>
    </recommendedName>
</protein>
<feature type="region of interest" description="Disordered" evidence="9">
    <location>
        <begin position="664"/>
        <end position="740"/>
    </location>
</feature>
<evidence type="ECO:0000256" key="3">
    <source>
        <dbReference type="ARBA" id="ARBA00022737"/>
    </source>
</evidence>
<feature type="compositionally biased region" description="Low complexity" evidence="9">
    <location>
        <begin position="561"/>
        <end position="572"/>
    </location>
</feature>
<feature type="compositionally biased region" description="Polar residues" evidence="9">
    <location>
        <begin position="509"/>
        <end position="532"/>
    </location>
</feature>
<evidence type="ECO:0000256" key="2">
    <source>
        <dbReference type="ARBA" id="ARBA00022723"/>
    </source>
</evidence>
<feature type="compositionally biased region" description="Basic and acidic residues" evidence="9">
    <location>
        <begin position="699"/>
        <end position="709"/>
    </location>
</feature>
<dbReference type="EMBL" id="JAFIRN010000007">
    <property type="protein sequence ID" value="KAG5845515.1"/>
    <property type="molecule type" value="Genomic_DNA"/>
</dbReference>
<keyword evidence="4 8" id="KW-0863">Zinc-finger</keyword>
<keyword evidence="7" id="KW-0539">Nucleus</keyword>
<dbReference type="GO" id="GO:0005634">
    <property type="term" value="C:nucleus"/>
    <property type="evidence" value="ECO:0007669"/>
    <property type="project" value="UniProtKB-SubCell"/>
</dbReference>
<feature type="region of interest" description="Disordered" evidence="9">
    <location>
        <begin position="585"/>
        <end position="605"/>
    </location>
</feature>
<organism evidence="11 12">
    <name type="scientific">Anguilla anguilla</name>
    <name type="common">European freshwater eel</name>
    <name type="synonym">Muraena anguilla</name>
    <dbReference type="NCBI Taxonomy" id="7936"/>
    <lineage>
        <taxon>Eukaryota</taxon>
        <taxon>Metazoa</taxon>
        <taxon>Chordata</taxon>
        <taxon>Craniata</taxon>
        <taxon>Vertebrata</taxon>
        <taxon>Euteleostomi</taxon>
        <taxon>Actinopterygii</taxon>
        <taxon>Neopterygii</taxon>
        <taxon>Teleostei</taxon>
        <taxon>Anguilliformes</taxon>
        <taxon>Anguillidae</taxon>
        <taxon>Anguilla</taxon>
    </lineage>
</organism>
<sequence>MNPISQHQNVFISFVENTTKKNNSEKSLALSKLNNNRNRFSCDKCRFSSIDVDQFNKHVLQHVEMTFSCSYCNHVSYTRGESQRHLVKHTGTFPFKCQFCPYGAVRNDYIVKHTQRVHKVFEEKASYRVTKTNLEQQPHSTKTHMYASPLSTDVDLPPVGVVSNAPVSSDAVGKTSNSSGLSKVQVELLSPLNEPIQHDKPLTIAYPPEMDIPPGCFVELVEVKTVNGTKELELKLVSQQTAETKSPVKNLEAQTGSVSVQNSHIDKPTFRCSVIAQESKAIHPEPHIVNQNVKKRDFSSVKTVLNVSRDRGPNLKEHSKEAQGAVKEKSGELEREFGGKTRKEASKSVRQQMGQKSLSSSKLKSPFQPQSILSTQSTANNAVQQNVVRPTVPSKTCNIGDLPCHIVPKEEVICDFPSHPTSNSFTPCGSDTMTKGNGCPLDFMPFVNPISEKVADDKDSHDAPATTELPVISSVFSISQGPGDFPGCIRWEQALNNNLGIFPQNGNISAVPEQGNSKNILSTRRTSTSVDTCGSPKGGTNHKLTSKGEKGTNTDSVKTDSPSPASEAPRSPLLGQTYLPQLNKISPRDLVKNPADSPAKQKNKKILEDSLPMFIPQGAVLKISESNKPSLTLKISTPASEMIGSWMPRPVLFSSLNEQNILDTDHSSQNKVPKLSLKRRKSGAENKGLDEEWEQQDSQTHDGYDDAWKLAKHKKRKKHKKTSKAKSSSQVTKKTQRDTGRLWLIPLKEDQPIKCPGPDQPVVVLNHPKPQAFRVRTNMQTMLRGNKNLPNCALPTGERSVMWHSRTTRQSTDQTRHTLKMKLKKVHQNKYQIVGFVFRDTPTDTQVLVR</sequence>
<evidence type="ECO:0000313" key="12">
    <source>
        <dbReference type="Proteomes" id="UP001044222"/>
    </source>
</evidence>
<keyword evidence="6" id="KW-0238">DNA-binding</keyword>
<dbReference type="PROSITE" id="PS50157">
    <property type="entry name" value="ZINC_FINGER_C2H2_2"/>
    <property type="match status" value="1"/>
</dbReference>
<proteinExistence type="predicted"/>
<dbReference type="InterPro" id="IPR036236">
    <property type="entry name" value="Znf_C2H2_sf"/>
</dbReference>
<evidence type="ECO:0000256" key="5">
    <source>
        <dbReference type="ARBA" id="ARBA00022833"/>
    </source>
</evidence>
<evidence type="ECO:0000256" key="8">
    <source>
        <dbReference type="PROSITE-ProRule" id="PRU00042"/>
    </source>
</evidence>